<organism evidence="10 11">
    <name type="scientific">Saprolegnia diclina (strain VS20)</name>
    <dbReference type="NCBI Taxonomy" id="1156394"/>
    <lineage>
        <taxon>Eukaryota</taxon>
        <taxon>Sar</taxon>
        <taxon>Stramenopiles</taxon>
        <taxon>Oomycota</taxon>
        <taxon>Saprolegniomycetes</taxon>
        <taxon>Saprolegniales</taxon>
        <taxon>Saprolegniaceae</taxon>
        <taxon>Saprolegnia</taxon>
    </lineage>
</organism>
<dbReference type="InParanoid" id="T0RMS6"/>
<keyword evidence="11" id="KW-1185">Reference proteome</keyword>
<evidence type="ECO:0000256" key="6">
    <source>
        <dbReference type="PROSITE-ProRule" id="PRU01371"/>
    </source>
</evidence>
<dbReference type="GeneID" id="19951608"/>
<evidence type="ECO:0000313" key="10">
    <source>
        <dbReference type="EMBL" id="EQC31277.1"/>
    </source>
</evidence>
<accession>T0RMS6</accession>
<evidence type="ECO:0000313" key="11">
    <source>
        <dbReference type="Proteomes" id="UP000030762"/>
    </source>
</evidence>
<protein>
    <submittedName>
        <fullName evidence="10">Uncharacterized protein</fullName>
    </submittedName>
</protein>
<feature type="region of interest" description="Disordered" evidence="7">
    <location>
        <begin position="382"/>
        <end position="401"/>
    </location>
</feature>
<evidence type="ECO:0000256" key="1">
    <source>
        <dbReference type="ARBA" id="ARBA00010843"/>
    </source>
</evidence>
<dbReference type="VEuPathDB" id="FungiDB:SDRG_10881"/>
<dbReference type="PROSITE" id="PS01159">
    <property type="entry name" value="WW_DOMAIN_1"/>
    <property type="match status" value="1"/>
</dbReference>
<dbReference type="Proteomes" id="UP000030762">
    <property type="component" value="Unassembled WGS sequence"/>
</dbReference>
<comment type="similarity">
    <text evidence="1">Belongs to the ZC2HC1 family.</text>
</comment>
<evidence type="ECO:0000256" key="5">
    <source>
        <dbReference type="ARBA" id="ARBA00023054"/>
    </source>
</evidence>
<evidence type="ECO:0000256" key="4">
    <source>
        <dbReference type="ARBA" id="ARBA00022833"/>
    </source>
</evidence>
<gene>
    <name evidence="10" type="ORF">SDRG_10881</name>
</gene>
<evidence type="ECO:0000256" key="7">
    <source>
        <dbReference type="SAM" id="MobiDB-lite"/>
    </source>
</evidence>
<feature type="compositionally biased region" description="Low complexity" evidence="7">
    <location>
        <begin position="110"/>
        <end position="125"/>
    </location>
</feature>
<reference evidence="10 11" key="1">
    <citation type="submission" date="2012-04" db="EMBL/GenBank/DDBJ databases">
        <title>The Genome Sequence of Saprolegnia declina VS20.</title>
        <authorList>
            <consortium name="The Broad Institute Genome Sequencing Platform"/>
            <person name="Russ C."/>
            <person name="Nusbaum C."/>
            <person name="Tyler B."/>
            <person name="van West P."/>
            <person name="Dieguez-Uribeondo J."/>
            <person name="de Bruijn I."/>
            <person name="Tripathy S."/>
            <person name="Jiang R."/>
            <person name="Young S.K."/>
            <person name="Zeng Q."/>
            <person name="Gargeya S."/>
            <person name="Fitzgerald M."/>
            <person name="Haas B."/>
            <person name="Abouelleil A."/>
            <person name="Alvarado L."/>
            <person name="Arachchi H.M."/>
            <person name="Berlin A."/>
            <person name="Chapman S.B."/>
            <person name="Goldberg J."/>
            <person name="Griggs A."/>
            <person name="Gujja S."/>
            <person name="Hansen M."/>
            <person name="Howarth C."/>
            <person name="Imamovic A."/>
            <person name="Larimer J."/>
            <person name="McCowen C."/>
            <person name="Montmayeur A."/>
            <person name="Murphy C."/>
            <person name="Neiman D."/>
            <person name="Pearson M."/>
            <person name="Priest M."/>
            <person name="Roberts A."/>
            <person name="Saif S."/>
            <person name="Shea T."/>
            <person name="Sisk P."/>
            <person name="Sykes S."/>
            <person name="Wortman J."/>
            <person name="Nusbaum C."/>
            <person name="Birren B."/>
        </authorList>
    </citation>
    <scope>NUCLEOTIDE SEQUENCE [LARGE SCALE GENOMIC DNA]</scope>
    <source>
        <strain evidence="10 11">VS20</strain>
    </source>
</reference>
<dbReference type="OMA" id="CCRRKFA"/>
<keyword evidence="3 6" id="KW-0863">Zinc-finger</keyword>
<dbReference type="PROSITE" id="PS50020">
    <property type="entry name" value="WW_DOMAIN_2"/>
    <property type="match status" value="1"/>
</dbReference>
<dbReference type="SUPFAM" id="SSF51045">
    <property type="entry name" value="WW domain"/>
    <property type="match status" value="1"/>
</dbReference>
<dbReference type="PROSITE" id="PS52027">
    <property type="entry name" value="ZF_C2HC_C3H"/>
    <property type="match status" value="2"/>
</dbReference>
<evidence type="ECO:0000259" key="9">
    <source>
        <dbReference type="PROSITE" id="PS52027"/>
    </source>
</evidence>
<feature type="region of interest" description="Disordered" evidence="7">
    <location>
        <begin position="1"/>
        <end position="56"/>
    </location>
</feature>
<keyword evidence="2" id="KW-0479">Metal-binding</keyword>
<dbReference type="EMBL" id="JH767169">
    <property type="protein sequence ID" value="EQC31277.1"/>
    <property type="molecule type" value="Genomic_DNA"/>
</dbReference>
<name>T0RMS6_SAPDV</name>
<dbReference type="InterPro" id="IPR049899">
    <property type="entry name" value="Znf_C2HC_C3H"/>
</dbReference>
<feature type="domain" description="WW" evidence="8">
    <location>
        <begin position="135"/>
        <end position="162"/>
    </location>
</feature>
<dbReference type="Gene3D" id="2.20.70.10">
    <property type="match status" value="1"/>
</dbReference>
<dbReference type="PANTHER" id="PTHR14649">
    <property type="entry name" value="ZINC FINGER C2HC DOMAIN-CONTAINING PROTEIN 1C"/>
    <property type="match status" value="1"/>
</dbReference>
<evidence type="ECO:0000256" key="3">
    <source>
        <dbReference type="ARBA" id="ARBA00022771"/>
    </source>
</evidence>
<keyword evidence="4" id="KW-0862">Zinc</keyword>
<dbReference type="eggNOG" id="ENOG502RY2G">
    <property type="taxonomic scope" value="Eukaryota"/>
</dbReference>
<dbReference type="CDD" id="cd00201">
    <property type="entry name" value="WW"/>
    <property type="match status" value="1"/>
</dbReference>
<dbReference type="Pfam" id="PF00397">
    <property type="entry name" value="WW"/>
    <property type="match status" value="1"/>
</dbReference>
<dbReference type="InterPro" id="IPR026104">
    <property type="entry name" value="ZNF_C2HC_dom_1C"/>
</dbReference>
<sequence length="451" mass="50065">MDSPTRSEQEALYDDAMSPTSSLAHDDYMMDDDVIFDEDEDDAAHAHGTSSPTALGGELSWLRRLEKEMDEKLVLEANKVNESLQQRRAEDEEMQKSLATFTTTARLSSASALTQSGASSAGTTADSKDAPMDEWKEAYTADGKKYYYNRRTRESSWTCPDDVILVKTEPRIPLTSHEAAPEANDSMCDEATPQSTSSASFLSTKNCMYCMFCGQSAPAWKLLSHMQTCAVLAHHKSGQTAVFKEATDVVTELFPKQGTDAMTQTTANRSAHYAATISTADAEQIKSQLVLLKQRRRRQSLLRVEADDKPTVVPTIDHDHALTKLKRYSEPPPTRQNLTEQCRYCSRTFAEGRLAKHEACCQRVFGGENAWNHTIAPPSVVRRASEKDPPKVRKPKHGPSGAYHDYQSTFVVCPSCQRKFAPSGAQQHIDICKSVENKPKKWIKPGFAVAG</sequence>
<dbReference type="RefSeq" id="XP_008615118.1">
    <property type="nucleotide sequence ID" value="XM_008616896.1"/>
</dbReference>
<feature type="compositionally biased region" description="Acidic residues" evidence="7">
    <location>
        <begin position="29"/>
        <end position="42"/>
    </location>
</feature>
<feature type="region of interest" description="Disordered" evidence="7">
    <location>
        <begin position="110"/>
        <end position="129"/>
    </location>
</feature>
<dbReference type="InterPro" id="IPR036020">
    <property type="entry name" value="WW_dom_sf"/>
</dbReference>
<dbReference type="SMART" id="SM00456">
    <property type="entry name" value="WW"/>
    <property type="match status" value="1"/>
</dbReference>
<dbReference type="OrthoDB" id="10255185at2759"/>
<proteinExistence type="inferred from homology"/>
<dbReference type="GO" id="GO:0008270">
    <property type="term" value="F:zinc ion binding"/>
    <property type="evidence" value="ECO:0007669"/>
    <property type="project" value="UniProtKB-KW"/>
</dbReference>
<dbReference type="Pfam" id="PF13913">
    <property type="entry name" value="zf-C2HC_2"/>
    <property type="match status" value="2"/>
</dbReference>
<feature type="domain" description="C2HC/C3H-type" evidence="9">
    <location>
        <begin position="338"/>
        <end position="367"/>
    </location>
</feature>
<evidence type="ECO:0000259" key="8">
    <source>
        <dbReference type="PROSITE" id="PS50020"/>
    </source>
</evidence>
<dbReference type="PANTHER" id="PTHR14649:SF1">
    <property type="entry name" value="ZINC FINGER C2HC DOMAIN-CONTAINING PROTEIN 1C"/>
    <property type="match status" value="1"/>
</dbReference>
<dbReference type="AlphaFoldDB" id="T0RMS6"/>
<feature type="domain" description="C2HC/C3H-type" evidence="9">
    <location>
        <begin position="409"/>
        <end position="438"/>
    </location>
</feature>
<dbReference type="STRING" id="1156394.T0RMS6"/>
<keyword evidence="5" id="KW-0175">Coiled coil</keyword>
<evidence type="ECO:0000256" key="2">
    <source>
        <dbReference type="ARBA" id="ARBA00022723"/>
    </source>
</evidence>
<dbReference type="InterPro" id="IPR001202">
    <property type="entry name" value="WW_dom"/>
</dbReference>